<dbReference type="PATRIC" id="fig|52133.18.peg.3659"/>
<name>A0A150HIZ1_9GAMM</name>
<dbReference type="Pfam" id="PF08238">
    <property type="entry name" value="Sel1"/>
    <property type="match status" value="2"/>
</dbReference>
<dbReference type="Gene3D" id="1.25.40.10">
    <property type="entry name" value="Tetratricopeptide repeat domain"/>
    <property type="match status" value="1"/>
</dbReference>
<organism evidence="1 2">
    <name type="scientific">Acinetobacter venetianus</name>
    <dbReference type="NCBI Taxonomy" id="52133"/>
    <lineage>
        <taxon>Bacteria</taxon>
        <taxon>Pseudomonadati</taxon>
        <taxon>Pseudomonadota</taxon>
        <taxon>Gammaproteobacteria</taxon>
        <taxon>Moraxellales</taxon>
        <taxon>Moraxellaceae</taxon>
        <taxon>Acinetobacter</taxon>
    </lineage>
</organism>
<accession>A0A150HIZ1</accession>
<proteinExistence type="predicted"/>
<evidence type="ECO:0000313" key="1">
    <source>
        <dbReference type="EMBL" id="KXZ62037.1"/>
    </source>
</evidence>
<evidence type="ECO:0000313" key="2">
    <source>
        <dbReference type="Proteomes" id="UP000075680"/>
    </source>
</evidence>
<sequence length="122" mass="14289">MNIRRLFQHLMPNYFTPTLRLSDAQHEIERAEFFEYLANETHLHEKSYVVSSNDRNAIWYLLRAALRGDANASFKLGISYLGGDLGLDKNYQKAEKWLERAVSQGHPEAKRYLYQAYSELAF</sequence>
<dbReference type="SMART" id="SM00671">
    <property type="entry name" value="SEL1"/>
    <property type="match status" value="1"/>
</dbReference>
<reference evidence="1 2" key="1">
    <citation type="journal article" date="2016" name="Sci. Rep.">
        <title>Genomic and phenotypic characterization of the species Acinetobacter venetianus.</title>
        <authorList>
            <person name="Fondi M."/>
            <person name="Maida I."/>
            <person name="Perrin E."/>
            <person name="Orlandini V."/>
            <person name="La Torre L."/>
            <person name="Bosi E."/>
            <person name="Negroni A."/>
            <person name="Zanaroli G."/>
            <person name="Fava F."/>
            <person name="Decorosi F."/>
            <person name="Giovannetti L."/>
            <person name="Viti C."/>
            <person name="Vaneechoutte M."/>
            <person name="Dijkshoorn L."/>
            <person name="Fani R."/>
        </authorList>
    </citation>
    <scope>NUCLEOTIDE SEQUENCE [LARGE SCALE GENOMIC DNA]</scope>
    <source>
        <strain evidence="1 2">LUH5627</strain>
    </source>
</reference>
<gene>
    <name evidence="1" type="ORF">AVENLUH5627_03576</name>
</gene>
<dbReference type="SUPFAM" id="SSF81901">
    <property type="entry name" value="HCP-like"/>
    <property type="match status" value="1"/>
</dbReference>
<dbReference type="InterPro" id="IPR006597">
    <property type="entry name" value="Sel1-like"/>
</dbReference>
<dbReference type="Proteomes" id="UP000075680">
    <property type="component" value="Unassembled WGS sequence"/>
</dbReference>
<comment type="caution">
    <text evidence="1">The sequence shown here is derived from an EMBL/GenBank/DDBJ whole genome shotgun (WGS) entry which is preliminary data.</text>
</comment>
<dbReference type="AlphaFoldDB" id="A0A150HIZ1"/>
<protein>
    <submittedName>
        <fullName evidence="1">Sel1 repeat protein</fullName>
    </submittedName>
</protein>
<dbReference type="InterPro" id="IPR011990">
    <property type="entry name" value="TPR-like_helical_dom_sf"/>
</dbReference>
<dbReference type="EMBL" id="JRUE01000264">
    <property type="protein sequence ID" value="KXZ62037.1"/>
    <property type="molecule type" value="Genomic_DNA"/>
</dbReference>